<dbReference type="GO" id="GO:0005829">
    <property type="term" value="C:cytosol"/>
    <property type="evidence" value="ECO:0000318"/>
    <property type="project" value="GO_Central"/>
</dbReference>
<dbReference type="KEGG" id="hro:HELRODRAFT_161126"/>
<sequence>MAYVFKAKHPFIPPTEDKQIETLPFLEASREILILIDYLGPSFLKSAFHRTRADIDGNITTLQNKYNSNPDLYQTLNSMISDELHSSQTSATVALLWLKRGLEFIFHFCEKLIAESVDHKPHTQSLCDITLKSYELSLKRFHSFIVRGLFYLVAHILPSRKDFFKLLAGGQDCKEEEVEKELRMFVEGLDPNLKIINELYINMGKNEDC</sequence>
<evidence type="ECO:0000313" key="3">
    <source>
        <dbReference type="EMBL" id="ESO01924.1"/>
    </source>
</evidence>
<keyword evidence="1" id="KW-0813">Transport</keyword>
<protein>
    <recommendedName>
        <fullName evidence="2">Glycolipid transfer protein domain-containing protein</fullName>
    </recommendedName>
</protein>
<reference evidence="5" key="1">
    <citation type="submission" date="2012-12" db="EMBL/GenBank/DDBJ databases">
        <authorList>
            <person name="Hellsten U."/>
            <person name="Grimwood J."/>
            <person name="Chapman J.A."/>
            <person name="Shapiro H."/>
            <person name="Aerts A."/>
            <person name="Otillar R.P."/>
            <person name="Terry A.Y."/>
            <person name="Boore J.L."/>
            <person name="Simakov O."/>
            <person name="Marletaz F."/>
            <person name="Cho S.-J."/>
            <person name="Edsinger-Gonzales E."/>
            <person name="Havlak P."/>
            <person name="Kuo D.-H."/>
            <person name="Larsson T."/>
            <person name="Lv J."/>
            <person name="Arendt D."/>
            <person name="Savage R."/>
            <person name="Osoegawa K."/>
            <person name="de Jong P."/>
            <person name="Lindberg D.R."/>
            <person name="Seaver E.C."/>
            <person name="Weisblat D.A."/>
            <person name="Putnam N.H."/>
            <person name="Grigoriev I.V."/>
            <person name="Rokhsar D.S."/>
        </authorList>
    </citation>
    <scope>NUCLEOTIDE SEQUENCE</scope>
</reference>
<dbReference type="EMBL" id="AMQM01000753">
    <property type="status" value="NOT_ANNOTATED_CDS"/>
    <property type="molecule type" value="Genomic_DNA"/>
</dbReference>
<dbReference type="InterPro" id="IPR036497">
    <property type="entry name" value="GLTP_sf"/>
</dbReference>
<reference evidence="3 5" key="2">
    <citation type="journal article" date="2013" name="Nature">
        <title>Insights into bilaterian evolution from three spiralian genomes.</title>
        <authorList>
            <person name="Simakov O."/>
            <person name="Marletaz F."/>
            <person name="Cho S.J."/>
            <person name="Edsinger-Gonzales E."/>
            <person name="Havlak P."/>
            <person name="Hellsten U."/>
            <person name="Kuo D.H."/>
            <person name="Larsson T."/>
            <person name="Lv J."/>
            <person name="Arendt D."/>
            <person name="Savage R."/>
            <person name="Osoegawa K."/>
            <person name="de Jong P."/>
            <person name="Grimwood J."/>
            <person name="Chapman J.A."/>
            <person name="Shapiro H."/>
            <person name="Aerts A."/>
            <person name="Otillar R.P."/>
            <person name="Terry A.Y."/>
            <person name="Boore J.L."/>
            <person name="Grigoriev I.V."/>
            <person name="Lindberg D.R."/>
            <person name="Seaver E.C."/>
            <person name="Weisblat D.A."/>
            <person name="Putnam N.H."/>
            <person name="Rokhsar D.S."/>
        </authorList>
    </citation>
    <scope>NUCLEOTIDE SEQUENCE</scope>
</reference>
<dbReference type="OrthoDB" id="205255at2759"/>
<dbReference type="Gene3D" id="1.10.3520.10">
    <property type="entry name" value="Glycolipid transfer protein"/>
    <property type="match status" value="1"/>
</dbReference>
<keyword evidence="5" id="KW-1185">Reference proteome</keyword>
<dbReference type="EnsemblMetazoa" id="HelroT161126">
    <property type="protein sequence ID" value="HelroP161126"/>
    <property type="gene ID" value="HelroG161126"/>
</dbReference>
<dbReference type="OMA" id="HYLEDMI"/>
<evidence type="ECO:0000313" key="5">
    <source>
        <dbReference type="Proteomes" id="UP000015101"/>
    </source>
</evidence>
<name>T1ER43_HELRO</name>
<dbReference type="SUPFAM" id="SSF110004">
    <property type="entry name" value="Glycolipid transfer protein, GLTP"/>
    <property type="match status" value="1"/>
</dbReference>
<dbReference type="Proteomes" id="UP000015101">
    <property type="component" value="Unassembled WGS sequence"/>
</dbReference>
<dbReference type="PANTHER" id="PTHR10219:SF25">
    <property type="entry name" value="PLECKSTRIN HOMOLOGY DOMAIN-CONTAINING FAMILY A MEMBER 8"/>
    <property type="match status" value="1"/>
</dbReference>
<dbReference type="CTD" id="20199043"/>
<dbReference type="AlphaFoldDB" id="T1ER43"/>
<dbReference type="InParanoid" id="T1ER43"/>
<feature type="domain" description="Glycolipid transfer protein" evidence="2">
    <location>
        <begin position="20"/>
        <end position="168"/>
    </location>
</feature>
<dbReference type="EMBL" id="KB096742">
    <property type="protein sequence ID" value="ESO01924.1"/>
    <property type="molecule type" value="Genomic_DNA"/>
</dbReference>
<dbReference type="STRING" id="6412.T1ER43"/>
<evidence type="ECO:0000256" key="1">
    <source>
        <dbReference type="ARBA" id="ARBA00022448"/>
    </source>
</evidence>
<proteinExistence type="predicted"/>
<dbReference type="PANTHER" id="PTHR10219">
    <property type="entry name" value="GLYCOLIPID TRANSFER PROTEIN-RELATED"/>
    <property type="match status" value="1"/>
</dbReference>
<dbReference type="Pfam" id="PF08718">
    <property type="entry name" value="GLTP"/>
    <property type="match status" value="1"/>
</dbReference>
<dbReference type="GeneID" id="20199043"/>
<evidence type="ECO:0000313" key="4">
    <source>
        <dbReference type="EnsemblMetazoa" id="HelroP161126"/>
    </source>
</evidence>
<dbReference type="RefSeq" id="XP_009019332.1">
    <property type="nucleotide sequence ID" value="XM_009021084.1"/>
</dbReference>
<dbReference type="eggNOG" id="KOG3221">
    <property type="taxonomic scope" value="Eukaryota"/>
</dbReference>
<reference evidence="4" key="3">
    <citation type="submission" date="2015-06" db="UniProtKB">
        <authorList>
            <consortium name="EnsemblMetazoa"/>
        </authorList>
    </citation>
    <scope>IDENTIFICATION</scope>
</reference>
<evidence type="ECO:0000259" key="2">
    <source>
        <dbReference type="Pfam" id="PF08718"/>
    </source>
</evidence>
<dbReference type="HOGENOM" id="CLU_079400_2_1_1"/>
<organism evidence="4 5">
    <name type="scientific">Helobdella robusta</name>
    <name type="common">Californian leech</name>
    <dbReference type="NCBI Taxonomy" id="6412"/>
    <lineage>
        <taxon>Eukaryota</taxon>
        <taxon>Metazoa</taxon>
        <taxon>Spiralia</taxon>
        <taxon>Lophotrochozoa</taxon>
        <taxon>Annelida</taxon>
        <taxon>Clitellata</taxon>
        <taxon>Hirudinea</taxon>
        <taxon>Rhynchobdellida</taxon>
        <taxon>Glossiphoniidae</taxon>
        <taxon>Helobdella</taxon>
    </lineage>
</organism>
<dbReference type="GO" id="GO:0120009">
    <property type="term" value="P:intermembrane lipid transfer"/>
    <property type="evidence" value="ECO:0000318"/>
    <property type="project" value="GO_Central"/>
</dbReference>
<dbReference type="FunCoup" id="T1ER43">
    <property type="interactions" value="1004"/>
</dbReference>
<dbReference type="GO" id="GO:1902387">
    <property type="term" value="F:ceramide 1-phosphate binding"/>
    <property type="evidence" value="ECO:0000318"/>
    <property type="project" value="GO_Central"/>
</dbReference>
<dbReference type="InterPro" id="IPR014830">
    <property type="entry name" value="Glycolipid_transfer_prot_dom"/>
</dbReference>
<dbReference type="FunFam" id="1.10.3520.10:FF:000001">
    <property type="entry name" value="Pleckstrin domain-containing family A member 8"/>
    <property type="match status" value="1"/>
</dbReference>
<accession>T1ER43</accession>
<dbReference type="GO" id="GO:1902388">
    <property type="term" value="F:ceramide 1-phosphate transfer activity"/>
    <property type="evidence" value="ECO:0000318"/>
    <property type="project" value="GO_Central"/>
</dbReference>
<dbReference type="GO" id="GO:0035627">
    <property type="term" value="P:ceramide transport"/>
    <property type="evidence" value="ECO:0000318"/>
    <property type="project" value="GO_Central"/>
</dbReference>
<gene>
    <name evidence="4" type="primary">20199043</name>
    <name evidence="3" type="ORF">HELRODRAFT_161126</name>
</gene>